<evidence type="ECO:0000313" key="6">
    <source>
        <dbReference type="Proteomes" id="UP000178684"/>
    </source>
</evidence>
<feature type="short sequence motif" description="Histidine triad motif" evidence="2 3">
    <location>
        <begin position="97"/>
        <end position="101"/>
    </location>
</feature>
<dbReference type="InterPro" id="IPR036265">
    <property type="entry name" value="HIT-like_sf"/>
</dbReference>
<dbReference type="Gene3D" id="3.30.428.10">
    <property type="entry name" value="HIT-like"/>
    <property type="match status" value="1"/>
</dbReference>
<dbReference type="InterPro" id="IPR011146">
    <property type="entry name" value="HIT-like"/>
</dbReference>
<feature type="domain" description="HIT" evidence="4">
    <location>
        <begin position="3"/>
        <end position="112"/>
    </location>
</feature>
<dbReference type="InterPro" id="IPR001310">
    <property type="entry name" value="Histidine_triad_HIT"/>
</dbReference>
<evidence type="ECO:0000256" key="3">
    <source>
        <dbReference type="PROSITE-ProRule" id="PRU00464"/>
    </source>
</evidence>
<name>A0A1F5X596_9BACT</name>
<dbReference type="AlphaFoldDB" id="A0A1F5X596"/>
<evidence type="ECO:0000256" key="1">
    <source>
        <dbReference type="PIRSR" id="PIRSR601310-1"/>
    </source>
</evidence>
<dbReference type="Proteomes" id="UP000178684">
    <property type="component" value="Unassembled WGS sequence"/>
</dbReference>
<dbReference type="PANTHER" id="PTHR46648:SF1">
    <property type="entry name" value="ADENOSINE 5'-MONOPHOSPHORAMIDASE HNT1"/>
    <property type="match status" value="1"/>
</dbReference>
<dbReference type="Pfam" id="PF01230">
    <property type="entry name" value="HIT"/>
    <property type="match status" value="1"/>
</dbReference>
<proteinExistence type="predicted"/>
<reference evidence="5 6" key="1">
    <citation type="journal article" date="2016" name="Nat. Commun.">
        <title>Thousands of microbial genomes shed light on interconnected biogeochemical processes in an aquifer system.</title>
        <authorList>
            <person name="Anantharaman K."/>
            <person name="Brown C.T."/>
            <person name="Hug L.A."/>
            <person name="Sharon I."/>
            <person name="Castelle C.J."/>
            <person name="Probst A.J."/>
            <person name="Thomas B.C."/>
            <person name="Singh A."/>
            <person name="Wilkins M.J."/>
            <person name="Karaoz U."/>
            <person name="Brodie E.L."/>
            <person name="Williams K.H."/>
            <person name="Hubbard S.S."/>
            <person name="Banfield J.F."/>
        </authorList>
    </citation>
    <scope>NUCLEOTIDE SEQUENCE [LARGE SCALE GENOMIC DNA]</scope>
</reference>
<comment type="caution">
    <text evidence="5">The sequence shown here is derived from an EMBL/GenBank/DDBJ whole genome shotgun (WGS) entry which is preliminary data.</text>
</comment>
<gene>
    <name evidence="5" type="ORF">A3B18_02580</name>
</gene>
<protein>
    <recommendedName>
        <fullName evidence="4">HIT domain-containing protein</fullName>
    </recommendedName>
</protein>
<dbReference type="GO" id="GO:0003824">
    <property type="term" value="F:catalytic activity"/>
    <property type="evidence" value="ECO:0007669"/>
    <property type="project" value="InterPro"/>
</dbReference>
<feature type="active site" description="Tele-AMP-histidine intermediate" evidence="1">
    <location>
        <position position="99"/>
    </location>
</feature>
<dbReference type="PANTHER" id="PTHR46648">
    <property type="entry name" value="HIT FAMILY PROTEIN 1"/>
    <property type="match status" value="1"/>
</dbReference>
<sequence>MIINCPFCNVDDEARILAQGKKVFAILSNPRLLPGHTLVIPKRHVEKIGELTKAERAELFDTAVKFQKKIISRFASGCDMRQNYRPFLSQDGVKVDHVHIHLLPREPNDILKEVLKHEKKMWSSLVPSERKKFTEILKKK</sequence>
<dbReference type="GO" id="GO:0009117">
    <property type="term" value="P:nucleotide metabolic process"/>
    <property type="evidence" value="ECO:0007669"/>
    <property type="project" value="TreeGrafter"/>
</dbReference>
<evidence type="ECO:0000256" key="2">
    <source>
        <dbReference type="PIRSR" id="PIRSR601310-3"/>
    </source>
</evidence>
<organism evidence="5 6">
    <name type="scientific">Candidatus Giovannonibacteria bacterium RIFCSPLOWO2_01_FULL_46_13</name>
    <dbReference type="NCBI Taxonomy" id="1798352"/>
    <lineage>
        <taxon>Bacteria</taxon>
        <taxon>Candidatus Giovannoniibacteriota</taxon>
    </lineage>
</organism>
<evidence type="ECO:0000259" key="4">
    <source>
        <dbReference type="PROSITE" id="PS51084"/>
    </source>
</evidence>
<dbReference type="EMBL" id="MFIE01000007">
    <property type="protein sequence ID" value="OGF83053.1"/>
    <property type="molecule type" value="Genomic_DNA"/>
</dbReference>
<accession>A0A1F5X596</accession>
<dbReference type="PROSITE" id="PS51084">
    <property type="entry name" value="HIT_2"/>
    <property type="match status" value="1"/>
</dbReference>
<evidence type="ECO:0000313" key="5">
    <source>
        <dbReference type="EMBL" id="OGF83053.1"/>
    </source>
</evidence>
<dbReference type="SUPFAM" id="SSF54197">
    <property type="entry name" value="HIT-like"/>
    <property type="match status" value="1"/>
</dbReference>